<organism evidence="1">
    <name type="scientific">Arion vulgaris</name>
    <dbReference type="NCBI Taxonomy" id="1028688"/>
    <lineage>
        <taxon>Eukaryota</taxon>
        <taxon>Metazoa</taxon>
        <taxon>Spiralia</taxon>
        <taxon>Lophotrochozoa</taxon>
        <taxon>Mollusca</taxon>
        <taxon>Gastropoda</taxon>
        <taxon>Heterobranchia</taxon>
        <taxon>Euthyneura</taxon>
        <taxon>Panpulmonata</taxon>
        <taxon>Eupulmonata</taxon>
        <taxon>Stylommatophora</taxon>
        <taxon>Helicina</taxon>
        <taxon>Arionoidea</taxon>
        <taxon>Arionidae</taxon>
        <taxon>Arion</taxon>
    </lineage>
</organism>
<gene>
    <name evidence="1" type="primary">ORF213136</name>
</gene>
<dbReference type="AlphaFoldDB" id="A0A0B7BUU8"/>
<sequence length="92" mass="10382">MPSTLLSKVCKKEFGAHVIHQSAMIIVQSMNLFRPREWPKSSFKIQHGRTAFDLPSKIIVFLSVNPVIHSLSSESNSNMVKLKCLLEQTAIM</sequence>
<protein>
    <submittedName>
        <fullName evidence="1">Uncharacterized protein</fullName>
    </submittedName>
</protein>
<dbReference type="EMBL" id="HACG01049842">
    <property type="protein sequence ID" value="CEK96707.1"/>
    <property type="molecule type" value="Transcribed_RNA"/>
</dbReference>
<proteinExistence type="predicted"/>
<accession>A0A0B7BUU8</accession>
<name>A0A0B7BUU8_9EUPU</name>
<reference evidence="1" key="1">
    <citation type="submission" date="2014-12" db="EMBL/GenBank/DDBJ databases">
        <title>Insight into the proteome of Arion vulgaris.</title>
        <authorList>
            <person name="Aradska J."/>
            <person name="Bulat T."/>
            <person name="Smidak R."/>
            <person name="Sarate P."/>
            <person name="Gangsoo J."/>
            <person name="Sialana F."/>
            <person name="Bilban M."/>
            <person name="Lubec G."/>
        </authorList>
    </citation>
    <scope>NUCLEOTIDE SEQUENCE</scope>
    <source>
        <tissue evidence="1">Skin</tissue>
    </source>
</reference>
<evidence type="ECO:0000313" key="1">
    <source>
        <dbReference type="EMBL" id="CEK96707.1"/>
    </source>
</evidence>